<evidence type="ECO:0000313" key="2">
    <source>
        <dbReference type="EMBL" id="EJB01824.1"/>
    </source>
</evidence>
<dbReference type="EMBL" id="JH719382">
    <property type="protein sequence ID" value="EJB01824.1"/>
    <property type="molecule type" value="Genomic_DNA"/>
</dbReference>
<protein>
    <submittedName>
        <fullName evidence="2">Lactoylglutathione lyase-like lyase</fullName>
    </submittedName>
</protein>
<dbReference type="Pfam" id="PF00903">
    <property type="entry name" value="Glyoxalase"/>
    <property type="match status" value="1"/>
</dbReference>
<dbReference type="HOGENOM" id="CLU_113303_0_0_5"/>
<dbReference type="InterPro" id="IPR004360">
    <property type="entry name" value="Glyas_Fos-R_dOase_dom"/>
</dbReference>
<dbReference type="Proteomes" id="UP000005092">
    <property type="component" value="Unassembled WGS sequence"/>
</dbReference>
<name>I9N1U8_RHILT</name>
<organism evidence="2 3">
    <name type="scientific">Rhizobium leguminosarum bv. trifolii WSM597</name>
    <dbReference type="NCBI Taxonomy" id="754764"/>
    <lineage>
        <taxon>Bacteria</taxon>
        <taxon>Pseudomonadati</taxon>
        <taxon>Pseudomonadota</taxon>
        <taxon>Alphaproteobacteria</taxon>
        <taxon>Hyphomicrobiales</taxon>
        <taxon>Rhizobiaceae</taxon>
        <taxon>Rhizobium/Agrobacterium group</taxon>
        <taxon>Rhizobium</taxon>
    </lineage>
</organism>
<dbReference type="Gene3D" id="3.10.180.10">
    <property type="entry name" value="2,3-Dihydroxybiphenyl 1,2-Dioxygenase, domain 1"/>
    <property type="match status" value="1"/>
</dbReference>
<feature type="domain" description="Glyoxalase/fosfomycin resistance/dioxygenase" evidence="1">
    <location>
        <begin position="8"/>
        <end position="68"/>
    </location>
</feature>
<dbReference type="RefSeq" id="WP_003595362.1">
    <property type="nucleotide sequence ID" value="NZ_JH719382.1"/>
</dbReference>
<sequence>MTKPKLMGLNHVALEVDDVDAAFEFYGKVFNFQLRGSHRDDSGVLQMAFVDMGDPFLALSRGRTQENDRSIVMDLATAAGATVPDGRPFNFLDPETISKSSSRDIQFTKSTAVLKALGIAADKTETKTETEMEEMRKKGICNAEISHDRIWR</sequence>
<dbReference type="GO" id="GO:0016829">
    <property type="term" value="F:lyase activity"/>
    <property type="evidence" value="ECO:0007669"/>
    <property type="project" value="UniProtKB-KW"/>
</dbReference>
<dbReference type="AlphaFoldDB" id="I9N1U8"/>
<dbReference type="SUPFAM" id="SSF54593">
    <property type="entry name" value="Glyoxalase/Bleomycin resistance protein/Dihydroxybiphenyl dioxygenase"/>
    <property type="match status" value="1"/>
</dbReference>
<gene>
    <name evidence="2" type="ORF">Rleg9DRAFT_0579</name>
</gene>
<keyword evidence="2" id="KW-0456">Lyase</keyword>
<evidence type="ECO:0000313" key="3">
    <source>
        <dbReference type="Proteomes" id="UP000005092"/>
    </source>
</evidence>
<proteinExistence type="predicted"/>
<reference evidence="2 3" key="1">
    <citation type="submission" date="2012-02" db="EMBL/GenBank/DDBJ databases">
        <title>Improved High-Quality Draft Sequence of Rhizobium leguminosarum bv. trifolii WSM597.</title>
        <authorList>
            <consortium name="US DOE Joint Genome Institute"/>
            <person name="Lucas S."/>
            <person name="Han J."/>
            <person name="Lapidus A."/>
            <person name="Cheng J.-F."/>
            <person name="Goodwin L."/>
            <person name="Pitluck S."/>
            <person name="Peters L."/>
            <person name="Ovchinnikova G."/>
            <person name="Held B."/>
            <person name="Detter J.C."/>
            <person name="Han C."/>
            <person name="Tapia R."/>
            <person name="Land M."/>
            <person name="Hauser L."/>
            <person name="Kyrpides N."/>
            <person name="Ivanova N."/>
            <person name="Pagani I."/>
            <person name="Brau L."/>
            <person name="Yates R."/>
            <person name="O'Hara G."/>
            <person name="Rui T."/>
            <person name="Howieson J."/>
            <person name="Reeve W."/>
            <person name="Woyke T."/>
        </authorList>
    </citation>
    <scope>NUCLEOTIDE SEQUENCE [LARGE SCALE GENOMIC DNA]</scope>
    <source>
        <strain evidence="2 3">WSM597</strain>
    </source>
</reference>
<evidence type="ECO:0000259" key="1">
    <source>
        <dbReference type="Pfam" id="PF00903"/>
    </source>
</evidence>
<accession>I9N1U8</accession>
<dbReference type="InterPro" id="IPR029068">
    <property type="entry name" value="Glyas_Bleomycin-R_OHBP_Dase"/>
</dbReference>